<dbReference type="SUPFAM" id="SSF53474">
    <property type="entry name" value="alpha/beta-Hydrolases"/>
    <property type="match status" value="1"/>
</dbReference>
<dbReference type="InterPro" id="IPR000073">
    <property type="entry name" value="AB_hydrolase_1"/>
</dbReference>
<dbReference type="Proteomes" id="UP001165263">
    <property type="component" value="Unassembled WGS sequence"/>
</dbReference>
<dbReference type="Pfam" id="PF12697">
    <property type="entry name" value="Abhydrolase_6"/>
    <property type="match status" value="1"/>
</dbReference>
<organism evidence="3 4">
    <name type="scientific">Telluria mixta</name>
    <dbReference type="NCBI Taxonomy" id="34071"/>
    <lineage>
        <taxon>Bacteria</taxon>
        <taxon>Pseudomonadati</taxon>
        <taxon>Pseudomonadota</taxon>
        <taxon>Betaproteobacteria</taxon>
        <taxon>Burkholderiales</taxon>
        <taxon>Oxalobacteraceae</taxon>
        <taxon>Telluria group</taxon>
        <taxon>Telluria</taxon>
    </lineage>
</organism>
<dbReference type="InterPro" id="IPR029058">
    <property type="entry name" value="AB_hydrolase_fold"/>
</dbReference>
<name>A0ABT2C9R8_9BURK</name>
<dbReference type="RefSeq" id="WP_259452845.1">
    <property type="nucleotide sequence ID" value="NZ_CP119520.1"/>
</dbReference>
<protein>
    <submittedName>
        <fullName evidence="3">Alpha/beta hydrolase</fullName>
    </submittedName>
</protein>
<dbReference type="InterPro" id="IPR052897">
    <property type="entry name" value="Sec-Metab_Biosynth_Hydrolase"/>
</dbReference>
<evidence type="ECO:0000256" key="1">
    <source>
        <dbReference type="SAM" id="SignalP"/>
    </source>
</evidence>
<keyword evidence="4" id="KW-1185">Reference proteome</keyword>
<comment type="caution">
    <text evidence="3">The sequence shown here is derived from an EMBL/GenBank/DDBJ whole genome shotgun (WGS) entry which is preliminary data.</text>
</comment>
<dbReference type="Gene3D" id="3.40.50.1820">
    <property type="entry name" value="alpha/beta hydrolase"/>
    <property type="match status" value="1"/>
</dbReference>
<evidence type="ECO:0000313" key="3">
    <source>
        <dbReference type="EMBL" id="MCS0633902.1"/>
    </source>
</evidence>
<keyword evidence="1" id="KW-0732">Signal</keyword>
<dbReference type="PANTHER" id="PTHR37017">
    <property type="entry name" value="AB HYDROLASE-1 DOMAIN-CONTAINING PROTEIN-RELATED"/>
    <property type="match status" value="1"/>
</dbReference>
<reference evidence="3" key="1">
    <citation type="submission" date="2022-08" db="EMBL/GenBank/DDBJ databases">
        <title>Reclassification of Massilia species as members of the genera Telluria, Duganella, Pseudoduganella, Mokoshia gen. nov. and Zemynaea gen. nov. using orthogonal and non-orthogonal genome-based approaches.</title>
        <authorList>
            <person name="Bowman J.P."/>
        </authorList>
    </citation>
    <scope>NUCLEOTIDE SEQUENCE</scope>
    <source>
        <strain evidence="3">LMG 11547</strain>
    </source>
</reference>
<dbReference type="GO" id="GO:0016787">
    <property type="term" value="F:hydrolase activity"/>
    <property type="evidence" value="ECO:0007669"/>
    <property type="project" value="UniProtKB-KW"/>
</dbReference>
<accession>A0ABT2C9R8</accession>
<evidence type="ECO:0000313" key="4">
    <source>
        <dbReference type="Proteomes" id="UP001165263"/>
    </source>
</evidence>
<evidence type="ECO:0000259" key="2">
    <source>
        <dbReference type="Pfam" id="PF12697"/>
    </source>
</evidence>
<proteinExistence type="predicted"/>
<feature type="domain" description="AB hydrolase-1" evidence="2">
    <location>
        <begin position="34"/>
        <end position="244"/>
    </location>
</feature>
<feature type="chain" id="PRO_5045052698" evidence="1">
    <location>
        <begin position="24"/>
        <end position="254"/>
    </location>
</feature>
<sequence>MNATMKTLALLLAACTFTAPALAADPAAAATKNIVIVPGEFVDASGWHVVHDILSQKGYHVTVVPAAHATFEDDVAHARRVLMQQFGNVVLVGNGIGGAVIGNVGSGAKVKALVYVAAIAPEVGESPLQLLHGTGGMPAAIRADFAGYHWADRARFHDDFAADLTPNRANFLAASQTPVGLAFLGTPSYAALWHTKPSYAVVATEDRILAPDAQRMMYRRAHSQIVEIKGSHAVHMSRPEDVAQVIERAARDTL</sequence>
<dbReference type="EMBL" id="JANUHC010000019">
    <property type="protein sequence ID" value="MCS0633902.1"/>
    <property type="molecule type" value="Genomic_DNA"/>
</dbReference>
<feature type="signal peptide" evidence="1">
    <location>
        <begin position="1"/>
        <end position="23"/>
    </location>
</feature>
<keyword evidence="3" id="KW-0378">Hydrolase</keyword>
<gene>
    <name evidence="3" type="ORF">NX786_31660</name>
</gene>
<dbReference type="PANTHER" id="PTHR37017:SF11">
    <property type="entry name" value="ESTERASE_LIPASE_THIOESTERASE DOMAIN-CONTAINING PROTEIN"/>
    <property type="match status" value="1"/>
</dbReference>